<dbReference type="SUPFAM" id="SSF46689">
    <property type="entry name" value="Homeodomain-like"/>
    <property type="match status" value="1"/>
</dbReference>
<dbReference type="Gene3D" id="1.10.10.60">
    <property type="entry name" value="Homeodomain-like"/>
    <property type="match status" value="1"/>
</dbReference>
<dbReference type="AlphaFoldDB" id="A0AAE4UWH1"/>
<dbReference type="InterPro" id="IPR018060">
    <property type="entry name" value="HTH_AraC"/>
</dbReference>
<dbReference type="PANTHER" id="PTHR47894">
    <property type="entry name" value="HTH-TYPE TRANSCRIPTIONAL REGULATOR GADX"/>
    <property type="match status" value="1"/>
</dbReference>
<accession>A0AAE4UWH1</accession>
<keyword evidence="1" id="KW-0805">Transcription regulation</keyword>
<dbReference type="GO" id="GO:0005829">
    <property type="term" value="C:cytosol"/>
    <property type="evidence" value="ECO:0007669"/>
    <property type="project" value="TreeGrafter"/>
</dbReference>
<reference evidence="5" key="1">
    <citation type="submission" date="2023-10" db="EMBL/GenBank/DDBJ databases">
        <title>Development of a sustainable strategy for remediation of hydrocarbon-contaminated territories based on the waste exchange concept.</title>
        <authorList>
            <person name="Krivoruchko A."/>
        </authorList>
    </citation>
    <scope>NUCLEOTIDE SEQUENCE</scope>
    <source>
        <strain evidence="5">IEGM 68</strain>
    </source>
</reference>
<keyword evidence="2" id="KW-0238">DNA-binding</keyword>
<dbReference type="GO" id="GO:0000976">
    <property type="term" value="F:transcription cis-regulatory region binding"/>
    <property type="evidence" value="ECO:0007669"/>
    <property type="project" value="TreeGrafter"/>
</dbReference>
<evidence type="ECO:0000313" key="5">
    <source>
        <dbReference type="EMBL" id="MDV7263912.1"/>
    </source>
</evidence>
<dbReference type="InterPro" id="IPR009057">
    <property type="entry name" value="Homeodomain-like_sf"/>
</dbReference>
<proteinExistence type="predicted"/>
<evidence type="ECO:0000256" key="3">
    <source>
        <dbReference type="ARBA" id="ARBA00023163"/>
    </source>
</evidence>
<name>A0AAE4UWH1_9NOCA</name>
<dbReference type="RefSeq" id="WP_249354545.1">
    <property type="nucleotide sequence ID" value="NZ_JAWLUP010000006.1"/>
</dbReference>
<evidence type="ECO:0000256" key="2">
    <source>
        <dbReference type="ARBA" id="ARBA00023125"/>
    </source>
</evidence>
<feature type="domain" description="HTH araC/xylS-type" evidence="4">
    <location>
        <begin position="1"/>
        <end position="79"/>
    </location>
</feature>
<gene>
    <name evidence="5" type="ORF">R4315_04970</name>
</gene>
<evidence type="ECO:0000259" key="4">
    <source>
        <dbReference type="PROSITE" id="PS01124"/>
    </source>
</evidence>
<dbReference type="PROSITE" id="PS01124">
    <property type="entry name" value="HTH_ARAC_FAMILY_2"/>
    <property type="match status" value="1"/>
</dbReference>
<protein>
    <submittedName>
        <fullName evidence="5">Helix-turn-helix domain-containing protein</fullName>
    </submittedName>
</protein>
<evidence type="ECO:0000256" key="1">
    <source>
        <dbReference type="ARBA" id="ARBA00023015"/>
    </source>
</evidence>
<dbReference type="Pfam" id="PF12833">
    <property type="entry name" value="HTH_18"/>
    <property type="match status" value="1"/>
</dbReference>
<dbReference type="EMBL" id="JAWLUP010000006">
    <property type="protein sequence ID" value="MDV7263912.1"/>
    <property type="molecule type" value="Genomic_DNA"/>
</dbReference>
<dbReference type="GO" id="GO:0003700">
    <property type="term" value="F:DNA-binding transcription factor activity"/>
    <property type="evidence" value="ECO:0007669"/>
    <property type="project" value="InterPro"/>
</dbReference>
<keyword evidence="3" id="KW-0804">Transcription</keyword>
<organism evidence="5 6">
    <name type="scientific">Rhodococcus oxybenzonivorans</name>
    <dbReference type="NCBI Taxonomy" id="1990687"/>
    <lineage>
        <taxon>Bacteria</taxon>
        <taxon>Bacillati</taxon>
        <taxon>Actinomycetota</taxon>
        <taxon>Actinomycetes</taxon>
        <taxon>Mycobacteriales</taxon>
        <taxon>Nocardiaceae</taxon>
        <taxon>Rhodococcus</taxon>
    </lineage>
</organism>
<dbReference type="SMART" id="SM00342">
    <property type="entry name" value="HTH_ARAC"/>
    <property type="match status" value="1"/>
</dbReference>
<sequence length="95" mass="10861">MVAQALFVSESHLRRLLAAEGNSFRRIRDEHRTGLALEALQSGRPLEVLSNELGFSDKRAFRRAFRRWTGDSPTSMRALMSNERCSQAKCACWFT</sequence>
<dbReference type="Proteomes" id="UP001185863">
    <property type="component" value="Unassembled WGS sequence"/>
</dbReference>
<comment type="caution">
    <text evidence="5">The sequence shown here is derived from an EMBL/GenBank/DDBJ whole genome shotgun (WGS) entry which is preliminary data.</text>
</comment>
<evidence type="ECO:0000313" key="6">
    <source>
        <dbReference type="Proteomes" id="UP001185863"/>
    </source>
</evidence>
<dbReference type="PANTHER" id="PTHR47894:SF1">
    <property type="entry name" value="HTH-TYPE TRANSCRIPTIONAL REGULATOR VQSM"/>
    <property type="match status" value="1"/>
</dbReference>